<keyword evidence="2" id="KW-0813">Transport</keyword>
<feature type="transmembrane region" description="Helical" evidence="9">
    <location>
        <begin position="193"/>
        <end position="214"/>
    </location>
</feature>
<keyword evidence="5 9" id="KW-1133">Transmembrane helix</keyword>
<dbReference type="GO" id="GO:0012507">
    <property type="term" value="C:ER to Golgi transport vesicle membrane"/>
    <property type="evidence" value="ECO:0007669"/>
    <property type="project" value="TreeGrafter"/>
</dbReference>
<dbReference type="AlphaFoldDB" id="A0A7S2KKK2"/>
<comment type="subcellular location">
    <subcellularLocation>
        <location evidence="1">Membrane</location>
        <topology evidence="1">Single-pass type IV membrane protein</topology>
    </subcellularLocation>
</comment>
<evidence type="ECO:0000256" key="5">
    <source>
        <dbReference type="ARBA" id="ARBA00022989"/>
    </source>
</evidence>
<dbReference type="GO" id="GO:0006906">
    <property type="term" value="P:vesicle fusion"/>
    <property type="evidence" value="ECO:0007669"/>
    <property type="project" value="TreeGrafter"/>
</dbReference>
<evidence type="ECO:0000256" key="3">
    <source>
        <dbReference type="ARBA" id="ARBA00022692"/>
    </source>
</evidence>
<name>A0A7S2KKK2_9STRA</name>
<keyword evidence="4" id="KW-0653">Protein transport</keyword>
<keyword evidence="3 9" id="KW-0812">Transmembrane</keyword>
<dbReference type="GO" id="GO:0005789">
    <property type="term" value="C:endoplasmic reticulum membrane"/>
    <property type="evidence" value="ECO:0007669"/>
    <property type="project" value="TreeGrafter"/>
</dbReference>
<gene>
    <name evidence="11" type="ORF">LDAN0321_LOCUS9916</name>
</gene>
<feature type="coiled-coil region" evidence="7">
    <location>
        <begin position="67"/>
        <end position="94"/>
    </location>
</feature>
<keyword evidence="7" id="KW-0175">Coiled coil</keyword>
<evidence type="ECO:0000256" key="8">
    <source>
        <dbReference type="SAM" id="MobiDB-lite"/>
    </source>
</evidence>
<dbReference type="GO" id="GO:0031902">
    <property type="term" value="C:late endosome membrane"/>
    <property type="evidence" value="ECO:0007669"/>
    <property type="project" value="TreeGrafter"/>
</dbReference>
<evidence type="ECO:0000256" key="6">
    <source>
        <dbReference type="ARBA" id="ARBA00023136"/>
    </source>
</evidence>
<protein>
    <recommendedName>
        <fullName evidence="10">t-SNARE coiled-coil homology domain-containing protein</fullName>
    </recommendedName>
</protein>
<dbReference type="Gene3D" id="1.20.5.110">
    <property type="match status" value="1"/>
</dbReference>
<evidence type="ECO:0000256" key="2">
    <source>
        <dbReference type="ARBA" id="ARBA00022448"/>
    </source>
</evidence>
<organism evidence="11">
    <name type="scientific">Leptocylindrus danicus</name>
    <dbReference type="NCBI Taxonomy" id="163516"/>
    <lineage>
        <taxon>Eukaryota</taxon>
        <taxon>Sar</taxon>
        <taxon>Stramenopiles</taxon>
        <taxon>Ochrophyta</taxon>
        <taxon>Bacillariophyta</taxon>
        <taxon>Coscinodiscophyceae</taxon>
        <taxon>Chaetocerotophycidae</taxon>
        <taxon>Leptocylindrales</taxon>
        <taxon>Leptocylindraceae</taxon>
        <taxon>Leptocylindrus</taxon>
    </lineage>
</organism>
<dbReference type="PROSITE" id="PS50192">
    <property type="entry name" value="T_SNARE"/>
    <property type="match status" value="1"/>
</dbReference>
<dbReference type="GO" id="GO:0005794">
    <property type="term" value="C:Golgi apparatus"/>
    <property type="evidence" value="ECO:0007669"/>
    <property type="project" value="TreeGrafter"/>
</dbReference>
<feature type="region of interest" description="Disordered" evidence="8">
    <location>
        <begin position="96"/>
        <end position="132"/>
    </location>
</feature>
<sequence>MQEVEYWDEKFQQDIDDLQNLVNKALKVKGSQQQQTLDEADRKLREANTTKRSYKFDLRLVSNSTQRKSYEKQLKEHDAKFQSLMEQLQSLKSDAQKESLLQGADTGRTPEQEGDAMMNEARNTQDKTQTSLDRTKQLVAESKDIGQNTLATLEEQRAQIERIDAHADRTMENLGRADLLIKNFSKRMANDKFIQCCACINISLFIGVILFLIFKNRSDDDGDDSSILSATRLLSLRGSFDREASNADVDEYYEKLLMMTTDVE</sequence>
<dbReference type="PANTHER" id="PTHR21230">
    <property type="entry name" value="VESICLE TRANSPORT V-SNARE PROTEIN VTI1-RELATED"/>
    <property type="match status" value="1"/>
</dbReference>
<dbReference type="GO" id="GO:0031201">
    <property type="term" value="C:SNARE complex"/>
    <property type="evidence" value="ECO:0007669"/>
    <property type="project" value="InterPro"/>
</dbReference>
<evidence type="ECO:0000256" key="9">
    <source>
        <dbReference type="SAM" id="Phobius"/>
    </source>
</evidence>
<evidence type="ECO:0000313" key="11">
    <source>
        <dbReference type="EMBL" id="CAD9579679.1"/>
    </source>
</evidence>
<reference evidence="11" key="1">
    <citation type="submission" date="2021-01" db="EMBL/GenBank/DDBJ databases">
        <authorList>
            <person name="Corre E."/>
            <person name="Pelletier E."/>
            <person name="Niang G."/>
            <person name="Scheremetjew M."/>
            <person name="Finn R."/>
            <person name="Kale V."/>
            <person name="Holt S."/>
            <person name="Cochrane G."/>
            <person name="Meng A."/>
            <person name="Brown T."/>
            <person name="Cohen L."/>
        </authorList>
    </citation>
    <scope>NUCLEOTIDE SEQUENCE</scope>
    <source>
        <strain evidence="11">B650</strain>
    </source>
</reference>
<accession>A0A7S2KKK2</accession>
<evidence type="ECO:0000256" key="7">
    <source>
        <dbReference type="SAM" id="Coils"/>
    </source>
</evidence>
<dbReference type="SUPFAM" id="SSF58038">
    <property type="entry name" value="SNARE fusion complex"/>
    <property type="match status" value="1"/>
</dbReference>
<dbReference type="GO" id="GO:0015031">
    <property type="term" value="P:protein transport"/>
    <property type="evidence" value="ECO:0007669"/>
    <property type="project" value="UniProtKB-KW"/>
</dbReference>
<dbReference type="PANTHER" id="PTHR21230:SF79">
    <property type="entry name" value="T-SNARE COILED-COIL HOMOLOGY DOMAIN-CONTAINING PROTEIN"/>
    <property type="match status" value="1"/>
</dbReference>
<dbReference type="GO" id="GO:0000149">
    <property type="term" value="F:SNARE binding"/>
    <property type="evidence" value="ECO:0007669"/>
    <property type="project" value="TreeGrafter"/>
</dbReference>
<keyword evidence="6 9" id="KW-0472">Membrane</keyword>
<evidence type="ECO:0000256" key="1">
    <source>
        <dbReference type="ARBA" id="ARBA00004211"/>
    </source>
</evidence>
<feature type="domain" description="T-SNARE coiled-coil homology" evidence="10">
    <location>
        <begin position="122"/>
        <end position="184"/>
    </location>
</feature>
<dbReference type="InterPro" id="IPR000727">
    <property type="entry name" value="T_SNARE_dom"/>
</dbReference>
<dbReference type="EMBL" id="HBGY01015287">
    <property type="protein sequence ID" value="CAD9579679.1"/>
    <property type="molecule type" value="Transcribed_RNA"/>
</dbReference>
<dbReference type="InterPro" id="IPR044766">
    <property type="entry name" value="NPSN/SNAP25-like_N_SNARE"/>
</dbReference>
<proteinExistence type="predicted"/>
<dbReference type="CDD" id="cd15861">
    <property type="entry name" value="SNARE_SNAP25N_23N_29N_SEC9N"/>
    <property type="match status" value="1"/>
</dbReference>
<evidence type="ECO:0000259" key="10">
    <source>
        <dbReference type="PROSITE" id="PS50192"/>
    </source>
</evidence>
<dbReference type="GO" id="GO:0005484">
    <property type="term" value="F:SNAP receptor activity"/>
    <property type="evidence" value="ECO:0007669"/>
    <property type="project" value="InterPro"/>
</dbReference>
<evidence type="ECO:0000256" key="4">
    <source>
        <dbReference type="ARBA" id="ARBA00022927"/>
    </source>
</evidence>